<keyword evidence="3" id="KW-1185">Reference proteome</keyword>
<protein>
    <recommendedName>
        <fullName evidence="4">TonB C-terminal domain-containing protein</fullName>
    </recommendedName>
</protein>
<comment type="caution">
    <text evidence="2">The sequence shown here is derived from an EMBL/GenBank/DDBJ whole genome shotgun (WGS) entry which is preliminary data.</text>
</comment>
<evidence type="ECO:0008006" key="4">
    <source>
        <dbReference type="Google" id="ProtNLM"/>
    </source>
</evidence>
<feature type="compositionally biased region" description="Basic and acidic residues" evidence="1">
    <location>
        <begin position="62"/>
        <end position="78"/>
    </location>
</feature>
<accession>A0A059KMF7</accession>
<dbReference type="eggNOG" id="ENOG5031PY5">
    <property type="taxonomic scope" value="Bacteria"/>
</dbReference>
<organism evidence="2 3">
    <name type="scientific">Sphaerotilus natans subsp. natans DSM 6575</name>
    <dbReference type="NCBI Taxonomy" id="1286631"/>
    <lineage>
        <taxon>Bacteria</taxon>
        <taxon>Pseudomonadati</taxon>
        <taxon>Pseudomonadota</taxon>
        <taxon>Betaproteobacteria</taxon>
        <taxon>Burkholderiales</taxon>
        <taxon>Sphaerotilaceae</taxon>
        <taxon>Sphaerotilus</taxon>
    </lineage>
</organism>
<gene>
    <name evidence="2" type="ORF">X805_20140</name>
</gene>
<evidence type="ECO:0000313" key="3">
    <source>
        <dbReference type="Proteomes" id="UP000026714"/>
    </source>
</evidence>
<feature type="compositionally biased region" description="Acidic residues" evidence="1">
    <location>
        <begin position="133"/>
        <end position="143"/>
    </location>
</feature>
<dbReference type="InterPro" id="IPR051045">
    <property type="entry name" value="TonB-dependent_transducer"/>
</dbReference>
<dbReference type="AlphaFoldDB" id="A0A059KMF7"/>
<evidence type="ECO:0000313" key="2">
    <source>
        <dbReference type="EMBL" id="KDB52399.1"/>
    </source>
</evidence>
<feature type="region of interest" description="Disordered" evidence="1">
    <location>
        <begin position="52"/>
        <end position="151"/>
    </location>
</feature>
<dbReference type="Gene3D" id="3.30.1150.10">
    <property type="match status" value="1"/>
</dbReference>
<reference evidence="2 3" key="1">
    <citation type="journal article" date="2014" name="FEMS Microbiol. Ecol.">
        <title>Sphaerotilus natans encrusted with nanoball-shaped Fe(III) oxide minerals formed by nitrate-reducing mixotrophic Fe(II) oxidation.</title>
        <authorList>
            <person name="Park S."/>
            <person name="Kim D.H."/>
            <person name="Lee J.H."/>
            <person name="Hur H.G."/>
        </authorList>
    </citation>
    <scope>NUCLEOTIDE SEQUENCE [LARGE SCALE GENOMIC DNA]</scope>
    <source>
        <strain evidence="2 3">DSM 6575</strain>
    </source>
</reference>
<dbReference type="STRING" id="34103.SAMN05421778_11553"/>
<feature type="compositionally biased region" description="Pro residues" evidence="1">
    <location>
        <begin position="82"/>
        <end position="113"/>
    </location>
</feature>
<sequence>MAGAELSRAGAWLPVSLLLHAALLAAALARGGEPAASGAAATARATGELSVRLAAAPTARPPEPDTTRTPVRPEHAARDMPPSMPEPAPGPIPDPTPDPAHDPVPQPLPPPGAGTPQAAVAPMPSPSGAESNDGSDDTSDDDSTYLAPEQLDRRARAAAAIDLPYPELAPPGQFRAALTLFIEADGRVSRVRLEPDADAADGGSLPPVLEDSARQAFLASPFEPGELDGRAVRSRLRIEVQFRDD</sequence>
<dbReference type="PANTHER" id="PTHR33446:SF11">
    <property type="entry name" value="TONB3"/>
    <property type="match status" value="1"/>
</dbReference>
<proteinExistence type="predicted"/>
<dbReference type="GO" id="GO:0031992">
    <property type="term" value="F:energy transducer activity"/>
    <property type="evidence" value="ECO:0007669"/>
    <property type="project" value="TreeGrafter"/>
</dbReference>
<evidence type="ECO:0000256" key="1">
    <source>
        <dbReference type="SAM" id="MobiDB-lite"/>
    </source>
</evidence>
<dbReference type="GO" id="GO:0098797">
    <property type="term" value="C:plasma membrane protein complex"/>
    <property type="evidence" value="ECO:0007669"/>
    <property type="project" value="TreeGrafter"/>
</dbReference>
<dbReference type="PANTHER" id="PTHR33446">
    <property type="entry name" value="PROTEIN TONB-RELATED"/>
    <property type="match status" value="1"/>
</dbReference>
<name>A0A059KMF7_9BURK</name>
<dbReference type="EMBL" id="AZRA01000050">
    <property type="protein sequence ID" value="KDB52399.1"/>
    <property type="molecule type" value="Genomic_DNA"/>
</dbReference>
<dbReference type="RefSeq" id="WP_037481303.1">
    <property type="nucleotide sequence ID" value="NZ_AZRA01000050.1"/>
</dbReference>
<dbReference type="Proteomes" id="UP000026714">
    <property type="component" value="Unassembled WGS sequence"/>
</dbReference>